<dbReference type="InterPro" id="IPR022634">
    <property type="entry name" value="DNA_polIII_beta_N"/>
</dbReference>
<evidence type="ECO:0000256" key="1">
    <source>
        <dbReference type="ARBA" id="ARBA00004496"/>
    </source>
</evidence>
<keyword evidence="9" id="KW-0238">DNA-binding</keyword>
<dbReference type="Proteomes" id="UP000192813">
    <property type="component" value="Unassembled WGS sequence"/>
</dbReference>
<keyword evidence="5 10" id="KW-0808">Transferase</keyword>
<evidence type="ECO:0000256" key="6">
    <source>
        <dbReference type="ARBA" id="ARBA00022695"/>
    </source>
</evidence>
<dbReference type="SUPFAM" id="SSF55979">
    <property type="entry name" value="DNA clamp"/>
    <property type="match status" value="3"/>
</dbReference>
<dbReference type="PIRSF" id="PIRSF000804">
    <property type="entry name" value="DNA_pol_III_b"/>
    <property type="match status" value="1"/>
</dbReference>
<dbReference type="NCBIfam" id="TIGR00663">
    <property type="entry name" value="dnan"/>
    <property type="match status" value="1"/>
</dbReference>
<keyword evidence="6 10" id="KW-0548">Nucleotidyltransferase</keyword>
<evidence type="ECO:0000256" key="2">
    <source>
        <dbReference type="ARBA" id="ARBA00010752"/>
    </source>
</evidence>
<protein>
    <recommendedName>
        <fullName evidence="3 10">Beta sliding clamp</fullName>
    </recommendedName>
</protein>
<dbReference type="GO" id="GO:0005737">
    <property type="term" value="C:cytoplasm"/>
    <property type="evidence" value="ECO:0007669"/>
    <property type="project" value="UniProtKB-SubCell"/>
</dbReference>
<keyword evidence="8 10" id="KW-0239">DNA-directed DNA polymerase</keyword>
<comment type="subcellular location">
    <subcellularLocation>
        <location evidence="1 10">Cytoplasm</location>
    </subcellularLocation>
</comment>
<dbReference type="EMBL" id="NBTM02000001">
    <property type="protein sequence ID" value="PNL91449.1"/>
    <property type="molecule type" value="Genomic_DNA"/>
</dbReference>
<dbReference type="GO" id="GO:0003887">
    <property type="term" value="F:DNA-directed DNA polymerase activity"/>
    <property type="evidence" value="ECO:0007669"/>
    <property type="project" value="UniProtKB-UniRule"/>
</dbReference>
<feature type="domain" description="DNA polymerase III beta sliding clamp C-terminal" evidence="13">
    <location>
        <begin position="255"/>
        <end position="379"/>
    </location>
</feature>
<evidence type="ECO:0000256" key="8">
    <source>
        <dbReference type="ARBA" id="ARBA00022932"/>
    </source>
</evidence>
<dbReference type="PANTHER" id="PTHR30478:SF0">
    <property type="entry name" value="BETA SLIDING CLAMP"/>
    <property type="match status" value="1"/>
</dbReference>
<evidence type="ECO:0000313" key="14">
    <source>
        <dbReference type="EMBL" id="PNL91449.1"/>
    </source>
</evidence>
<dbReference type="GO" id="GO:0006271">
    <property type="term" value="P:DNA strand elongation involved in DNA replication"/>
    <property type="evidence" value="ECO:0007669"/>
    <property type="project" value="TreeGrafter"/>
</dbReference>
<comment type="similarity">
    <text evidence="2 10">Belongs to the beta sliding clamp family.</text>
</comment>
<dbReference type="GO" id="GO:0008408">
    <property type="term" value="F:3'-5' exonuclease activity"/>
    <property type="evidence" value="ECO:0007669"/>
    <property type="project" value="InterPro"/>
</dbReference>
<feature type="domain" description="DNA polymerase III beta sliding clamp N-terminal" evidence="11">
    <location>
        <begin position="1"/>
        <end position="126"/>
    </location>
</feature>
<dbReference type="GO" id="GO:0003677">
    <property type="term" value="F:DNA binding"/>
    <property type="evidence" value="ECO:0007669"/>
    <property type="project" value="UniProtKB-UniRule"/>
</dbReference>
<organism evidence="14 15">
    <name type="scientific">Aerococcus viridans</name>
    <dbReference type="NCBI Taxonomy" id="1377"/>
    <lineage>
        <taxon>Bacteria</taxon>
        <taxon>Bacillati</taxon>
        <taxon>Bacillota</taxon>
        <taxon>Bacilli</taxon>
        <taxon>Lactobacillales</taxon>
        <taxon>Aerococcaceae</taxon>
        <taxon>Aerococcus</taxon>
    </lineage>
</organism>
<evidence type="ECO:0000259" key="13">
    <source>
        <dbReference type="Pfam" id="PF02768"/>
    </source>
</evidence>
<dbReference type="AlphaFoldDB" id="A0A2J9PM79"/>
<dbReference type="Gene3D" id="3.10.150.10">
    <property type="entry name" value="DNA Polymerase III, subunit A, domain 2"/>
    <property type="match status" value="1"/>
</dbReference>
<dbReference type="CDD" id="cd00140">
    <property type="entry name" value="beta_clamp"/>
    <property type="match status" value="1"/>
</dbReference>
<dbReference type="RefSeq" id="WP_083068423.1">
    <property type="nucleotide sequence ID" value="NZ_JALXKY010000013.1"/>
</dbReference>
<dbReference type="InterPro" id="IPR022635">
    <property type="entry name" value="DNA_polIII_beta_C"/>
</dbReference>
<reference evidence="15" key="1">
    <citation type="submission" date="2017-12" db="EMBL/GenBank/DDBJ databases">
        <title>FDA dAtabase for Regulatory Grade micrObial Sequences (FDA-ARGOS): Supporting development and validation of Infectious Disease Dx tests.</title>
        <authorList>
            <person name="Hoffmann M."/>
            <person name="Allard M."/>
            <person name="Evans P."/>
            <person name="Brown E."/>
            <person name="Tallon L."/>
            <person name="Sadzewicz L."/>
            <person name="Sengamalay N."/>
            <person name="Ott S."/>
            <person name="Godinez A."/>
            <person name="Nagaraj S."/>
            <person name="Vavikolanu K."/>
            <person name="Aluvathingal J."/>
            <person name="Nadendla S."/>
            <person name="Sichtig H."/>
        </authorList>
    </citation>
    <scope>NUCLEOTIDE SEQUENCE [LARGE SCALE GENOMIC DNA]</scope>
    <source>
        <strain evidence="15">FDAARGOS_249</strain>
    </source>
</reference>
<feature type="domain" description="DNA polymerase III beta sliding clamp central" evidence="12">
    <location>
        <begin position="136"/>
        <end position="252"/>
    </location>
</feature>
<dbReference type="InterPro" id="IPR046938">
    <property type="entry name" value="DNA_clamp_sf"/>
</dbReference>
<evidence type="ECO:0000256" key="3">
    <source>
        <dbReference type="ARBA" id="ARBA00021035"/>
    </source>
</evidence>
<evidence type="ECO:0000259" key="11">
    <source>
        <dbReference type="Pfam" id="PF00712"/>
    </source>
</evidence>
<dbReference type="Pfam" id="PF00712">
    <property type="entry name" value="DNA_pol3_beta"/>
    <property type="match status" value="1"/>
</dbReference>
<evidence type="ECO:0000256" key="7">
    <source>
        <dbReference type="ARBA" id="ARBA00022705"/>
    </source>
</evidence>
<dbReference type="InterPro" id="IPR001001">
    <property type="entry name" value="DNA_polIII_beta"/>
</dbReference>
<evidence type="ECO:0000256" key="10">
    <source>
        <dbReference type="PIRNR" id="PIRNR000804"/>
    </source>
</evidence>
<comment type="subunit">
    <text evidence="10">Forms a ring-shaped head-to-tail homodimer around DNA.</text>
</comment>
<accession>A0A2J9PM79</accession>
<dbReference type="SMART" id="SM00480">
    <property type="entry name" value="POL3Bc"/>
    <property type="match status" value="1"/>
</dbReference>
<dbReference type="Gene3D" id="3.70.10.10">
    <property type="match status" value="1"/>
</dbReference>
<comment type="caution">
    <text evidence="14">The sequence shown here is derived from an EMBL/GenBank/DDBJ whole genome shotgun (WGS) entry which is preliminary data.</text>
</comment>
<evidence type="ECO:0000313" key="15">
    <source>
        <dbReference type="Proteomes" id="UP000192813"/>
    </source>
</evidence>
<evidence type="ECO:0000259" key="12">
    <source>
        <dbReference type="Pfam" id="PF02767"/>
    </source>
</evidence>
<evidence type="ECO:0000256" key="4">
    <source>
        <dbReference type="ARBA" id="ARBA00022490"/>
    </source>
</evidence>
<evidence type="ECO:0000256" key="9">
    <source>
        <dbReference type="ARBA" id="ARBA00023125"/>
    </source>
</evidence>
<gene>
    <name evidence="14" type="ORF">A6J77_004065</name>
</gene>
<evidence type="ECO:0000256" key="5">
    <source>
        <dbReference type="ARBA" id="ARBA00022679"/>
    </source>
</evidence>
<dbReference type="PANTHER" id="PTHR30478">
    <property type="entry name" value="DNA POLYMERASE III SUBUNIT BETA"/>
    <property type="match status" value="1"/>
</dbReference>
<keyword evidence="7 10" id="KW-0235">DNA replication</keyword>
<dbReference type="Pfam" id="PF02767">
    <property type="entry name" value="DNA_pol3_beta_2"/>
    <property type="match status" value="1"/>
</dbReference>
<comment type="function">
    <text evidence="10">Confers DNA tethering and processivity to DNA polymerases and other proteins. Acts as a clamp, forming a ring around DNA (a reaction catalyzed by the clamp-loading complex) which diffuses in an ATP-independent manner freely and bidirectionally along dsDNA. Initially characterized for its ability to contact the catalytic subunit of DNA polymerase III (Pol III), a complex, multichain enzyme responsible for most of the replicative synthesis in bacteria; Pol III exhibits 3'-5' exonuclease proofreading activity. The beta chain is required for initiation of replication as well as for processivity of DNA replication.</text>
</comment>
<dbReference type="GO" id="GO:0009360">
    <property type="term" value="C:DNA polymerase III complex"/>
    <property type="evidence" value="ECO:0007669"/>
    <property type="project" value="InterPro"/>
</dbReference>
<dbReference type="InterPro" id="IPR022637">
    <property type="entry name" value="DNA_polIII_beta_cen"/>
</dbReference>
<proteinExistence type="inferred from homology"/>
<sequence length="383" mass="42596">MKFSINRSVFIQNLTDVQRAISSRTTIPVLTGVKISVKEEGLYLTGSDATISIEAFIDAKDDDNKLKIDATGDIVLPSRFLGEIVKKLPSDMMNLEVVENFQTEITSDRASFTLNGINGSEYPRLPEIDAKQTYALPTDTFKQVVNQTIISVSNQEIRPIFTGIHFEIGNGELKAVATDSHRLSQRIMPLTMPEAAGDTVLDINIPGRSLQELIRIVDSNEDIEMMVTDNQVLFKARNIYLYSRLLEGNYPNTDRLLPNDHSTIIEVAASELVNAVERALILSHEGKNNVVRLNISDQDIILSSQSAEVGNVEEEINVVKAEGEALEISFNPDYLREALKSFGQQNVQIGFQSSSHPFTLIPSDQTDNFNFVQLITPIRTPRG</sequence>
<dbReference type="Pfam" id="PF02768">
    <property type="entry name" value="DNA_pol3_beta_3"/>
    <property type="match status" value="1"/>
</dbReference>
<name>A0A2J9PM79_9LACT</name>
<keyword evidence="4 10" id="KW-0963">Cytoplasm</keyword>